<evidence type="ECO:0000313" key="1">
    <source>
        <dbReference type="EMBL" id="KKP69724.1"/>
    </source>
</evidence>
<sequence length="326" mass="37838">MNFHQYQENQPLRARNLAYQASQLDQTQPIFIYTPPSHERPITVRYPVLAYEDPIKIAEILAVENGKVVTIAASGTSSIIALASGVNEVDAVDISTEQIAYNYALQHLFLSLSAFNFREEINTFNAENGTYGNRLPFIRQRVLRDLPQFFEELNVPEKYHEAIAQFILFERFSFVDELDIKDQSFSGWIDPDSIENIRNAILENRWRLHEVDLINYLKDTPPEYYDSIYTSNVFDHLQQTMIPGSIQVASEEKQTHIQNEFSEIASRSLKPGGKMNLHNLHRPLDSGTAWKECKLQSSEWSQWHIDQSEYLLKDWQNGTWYSLTKK</sequence>
<comment type="caution">
    <text evidence="1">The sequence shown here is derived from an EMBL/GenBank/DDBJ whole genome shotgun (WGS) entry which is preliminary data.</text>
</comment>
<reference evidence="1 2" key="1">
    <citation type="journal article" date="2015" name="Nature">
        <title>rRNA introns, odd ribosomes, and small enigmatic genomes across a large radiation of phyla.</title>
        <authorList>
            <person name="Brown C.T."/>
            <person name="Hug L.A."/>
            <person name="Thomas B.C."/>
            <person name="Sharon I."/>
            <person name="Castelle C.J."/>
            <person name="Singh A."/>
            <person name="Wilkins M.J."/>
            <person name="Williams K.H."/>
            <person name="Banfield J.F."/>
        </authorList>
    </citation>
    <scope>NUCLEOTIDE SEQUENCE [LARGE SCALE GENOMIC DNA]</scope>
</reference>
<dbReference type="SUPFAM" id="SSF53335">
    <property type="entry name" value="S-adenosyl-L-methionine-dependent methyltransferases"/>
    <property type="match status" value="1"/>
</dbReference>
<dbReference type="EMBL" id="LBQB01000003">
    <property type="protein sequence ID" value="KKP69724.1"/>
    <property type="molecule type" value="Genomic_DNA"/>
</dbReference>
<protein>
    <submittedName>
        <fullName evidence="1">Uncharacterized protein</fullName>
    </submittedName>
</protein>
<organism evidence="1 2">
    <name type="scientific">candidate division CPR3 bacterium GW2011_GWF2_35_18</name>
    <dbReference type="NCBI Taxonomy" id="1618350"/>
    <lineage>
        <taxon>Bacteria</taxon>
        <taxon>Bacteria division CPR3</taxon>
    </lineage>
</organism>
<dbReference type="Gene3D" id="3.40.50.150">
    <property type="entry name" value="Vaccinia Virus protein VP39"/>
    <property type="match status" value="1"/>
</dbReference>
<accession>A0A0G0BJR5</accession>
<proteinExistence type="predicted"/>
<evidence type="ECO:0000313" key="2">
    <source>
        <dbReference type="Proteomes" id="UP000034581"/>
    </source>
</evidence>
<name>A0A0G0BJR5_UNCC3</name>
<dbReference type="Proteomes" id="UP000034581">
    <property type="component" value="Unassembled WGS sequence"/>
</dbReference>
<dbReference type="InterPro" id="IPR029063">
    <property type="entry name" value="SAM-dependent_MTases_sf"/>
</dbReference>
<gene>
    <name evidence="1" type="ORF">UR67_C0003G0002</name>
</gene>
<dbReference type="AlphaFoldDB" id="A0A0G0BJR5"/>